<dbReference type="Gramene" id="GBG68920">
    <property type="protein sequence ID" value="GBG68920"/>
    <property type="gene ID" value="CBR_g3619"/>
</dbReference>
<name>A0A388KFT8_CHABU</name>
<feature type="region of interest" description="Disordered" evidence="1">
    <location>
        <begin position="442"/>
        <end position="462"/>
    </location>
</feature>
<feature type="domain" description="GIY-YIG" evidence="2">
    <location>
        <begin position="354"/>
        <end position="440"/>
    </location>
</feature>
<sequence>MKSFIDVEEARKAEVEKAKSEKEKLKQEKKEQARKEEEERLEKERRAKKEVKKRKEEELREGMQKDLHTEIRMHVGGMCEELQHRLLGQVQTGSKGKVKLPSYTSDVESYESGNSDVETLSEQTGRLNITEKRKRSAEKVVGDSPPMETPTKRTAKRGVLNPKRLLLSCRLQAMKKTPKKSPIPSILKKKKKIPTESGSIGKLRYVTDNLCELGYLNVDELKQVCRAKDVPYEGKKMETILAIAEMRTQVAYGPDKEEREPIEGIQQQTEVEETDEGIGSEKDEETCSVHQLWRTCKALLSVRRIGQYDAVIEVVYRLVVVRLALHDQILWLRKCVNSWVSLYQRFGVVAFSGTIGGIYVLASPICRAQYVGQTSRDGTTRWKEHLSVCRRGRKQTHLYRWWQVLGIESYLLLPVDMCRTEELPTLEQLYIQRWNPVFNTRGMRDKGSSKTKRLRGKRERSKQAHSLRCATQSTEVLPVKVSLGSQDDRRVDIFDVFKTQDEKDCLKFTVRTQRGNCSCGGWKPIKSAFGNSVVKVKGQKKKLSECKKLMEEGGVLSIEQLRRWVPKAGPDKKFLRSLFQNPQRMEALKNCNLEALTRLMKAAADFQKASTTTYLRRIVARAIKEVYGWSINAKMVVRLKFDDRIRLVDVRKVVNDAIEGMEIPNYLKDVARGVVRIV</sequence>
<dbReference type="EMBL" id="BFEA01000107">
    <property type="protein sequence ID" value="GBG68920.1"/>
    <property type="molecule type" value="Genomic_DNA"/>
</dbReference>
<feature type="region of interest" description="Disordered" evidence="1">
    <location>
        <begin position="132"/>
        <end position="153"/>
    </location>
</feature>
<reference evidence="3 4" key="1">
    <citation type="journal article" date="2018" name="Cell">
        <title>The Chara Genome: Secondary Complexity and Implications for Plant Terrestrialization.</title>
        <authorList>
            <person name="Nishiyama T."/>
            <person name="Sakayama H."/>
            <person name="Vries J.D."/>
            <person name="Buschmann H."/>
            <person name="Saint-Marcoux D."/>
            <person name="Ullrich K.K."/>
            <person name="Haas F.B."/>
            <person name="Vanderstraeten L."/>
            <person name="Becker D."/>
            <person name="Lang D."/>
            <person name="Vosolsobe S."/>
            <person name="Rombauts S."/>
            <person name="Wilhelmsson P.K.I."/>
            <person name="Janitza P."/>
            <person name="Kern R."/>
            <person name="Heyl A."/>
            <person name="Rumpler F."/>
            <person name="Villalobos L.I.A.C."/>
            <person name="Clay J.M."/>
            <person name="Skokan R."/>
            <person name="Toyoda A."/>
            <person name="Suzuki Y."/>
            <person name="Kagoshima H."/>
            <person name="Schijlen E."/>
            <person name="Tajeshwar N."/>
            <person name="Catarino B."/>
            <person name="Hetherington A.J."/>
            <person name="Saltykova A."/>
            <person name="Bonnot C."/>
            <person name="Breuninger H."/>
            <person name="Symeonidi A."/>
            <person name="Radhakrishnan G.V."/>
            <person name="Van Nieuwerburgh F."/>
            <person name="Deforce D."/>
            <person name="Chang C."/>
            <person name="Karol K.G."/>
            <person name="Hedrich R."/>
            <person name="Ulvskov P."/>
            <person name="Glockner G."/>
            <person name="Delwiche C.F."/>
            <person name="Petrasek J."/>
            <person name="Van de Peer Y."/>
            <person name="Friml J."/>
            <person name="Beilby M."/>
            <person name="Dolan L."/>
            <person name="Kohara Y."/>
            <person name="Sugano S."/>
            <person name="Fujiyama A."/>
            <person name="Delaux P.-M."/>
            <person name="Quint M."/>
            <person name="TheiBen G."/>
            <person name="Hagemann M."/>
            <person name="Harholt J."/>
            <person name="Dunand C."/>
            <person name="Zachgo S."/>
            <person name="Langdale J."/>
            <person name="Maumus F."/>
            <person name="Straeten D.V.D."/>
            <person name="Gould S.B."/>
            <person name="Rensing S.A."/>
        </authorList>
    </citation>
    <scope>NUCLEOTIDE SEQUENCE [LARGE SCALE GENOMIC DNA]</scope>
    <source>
        <strain evidence="3 4">S276</strain>
    </source>
</reference>
<evidence type="ECO:0000259" key="2">
    <source>
        <dbReference type="PROSITE" id="PS50164"/>
    </source>
</evidence>
<dbReference type="InterPro" id="IPR000305">
    <property type="entry name" value="GIY-YIG_endonuc"/>
</dbReference>
<dbReference type="Proteomes" id="UP000265515">
    <property type="component" value="Unassembled WGS sequence"/>
</dbReference>
<comment type="caution">
    <text evidence="3">The sequence shown here is derived from an EMBL/GenBank/DDBJ whole genome shotgun (WGS) entry which is preliminary data.</text>
</comment>
<feature type="region of interest" description="Disordered" evidence="1">
    <location>
        <begin position="257"/>
        <end position="282"/>
    </location>
</feature>
<gene>
    <name evidence="3" type="ORF">CBR_g3619</name>
</gene>
<feature type="compositionally biased region" description="Basic and acidic residues" evidence="1">
    <location>
        <begin position="8"/>
        <end position="68"/>
    </location>
</feature>
<dbReference type="InterPro" id="IPR035901">
    <property type="entry name" value="GIY-YIG_endonuc_sf"/>
</dbReference>
<evidence type="ECO:0000256" key="1">
    <source>
        <dbReference type="SAM" id="MobiDB-lite"/>
    </source>
</evidence>
<feature type="compositionally biased region" description="Basic residues" evidence="1">
    <location>
        <begin position="449"/>
        <end position="462"/>
    </location>
</feature>
<dbReference type="PROSITE" id="PS50164">
    <property type="entry name" value="GIY_YIG"/>
    <property type="match status" value="1"/>
</dbReference>
<dbReference type="AlphaFoldDB" id="A0A388KFT8"/>
<keyword evidence="4" id="KW-1185">Reference proteome</keyword>
<evidence type="ECO:0000313" key="3">
    <source>
        <dbReference type="EMBL" id="GBG68920.1"/>
    </source>
</evidence>
<dbReference type="Gene3D" id="3.40.1440.10">
    <property type="entry name" value="GIY-YIG endonuclease"/>
    <property type="match status" value="1"/>
</dbReference>
<organism evidence="3 4">
    <name type="scientific">Chara braunii</name>
    <name type="common">Braun's stonewort</name>
    <dbReference type="NCBI Taxonomy" id="69332"/>
    <lineage>
        <taxon>Eukaryota</taxon>
        <taxon>Viridiplantae</taxon>
        <taxon>Streptophyta</taxon>
        <taxon>Charophyceae</taxon>
        <taxon>Charales</taxon>
        <taxon>Characeae</taxon>
        <taxon>Chara</taxon>
    </lineage>
</organism>
<accession>A0A388KFT8</accession>
<proteinExistence type="predicted"/>
<dbReference type="SUPFAM" id="SSF82771">
    <property type="entry name" value="GIY-YIG endonuclease"/>
    <property type="match status" value="1"/>
</dbReference>
<feature type="region of interest" description="Disordered" evidence="1">
    <location>
        <begin position="1"/>
        <end position="68"/>
    </location>
</feature>
<evidence type="ECO:0000313" key="4">
    <source>
        <dbReference type="Proteomes" id="UP000265515"/>
    </source>
</evidence>
<protein>
    <recommendedName>
        <fullName evidence="2">GIY-YIG domain-containing protein</fullName>
    </recommendedName>
</protein>